<dbReference type="EMBL" id="BMON01000002">
    <property type="protein sequence ID" value="GGM45242.1"/>
    <property type="molecule type" value="Genomic_DNA"/>
</dbReference>
<protein>
    <submittedName>
        <fullName evidence="2">Uncharacterized protein</fullName>
    </submittedName>
</protein>
<dbReference type="Proteomes" id="UP000656367">
    <property type="component" value="Unassembled WGS sequence"/>
</dbReference>
<evidence type="ECO:0000313" key="3">
    <source>
        <dbReference type="Proteomes" id="UP000656367"/>
    </source>
</evidence>
<comment type="caution">
    <text evidence="2">The sequence shown here is derived from an EMBL/GenBank/DDBJ whole genome shotgun (WGS) entry which is preliminary data.</text>
</comment>
<accession>A0A830FW09</accession>
<proteinExistence type="predicted"/>
<gene>
    <name evidence="2" type="ORF">GCM10009006_28270</name>
</gene>
<reference evidence="2" key="2">
    <citation type="submission" date="2020-09" db="EMBL/GenBank/DDBJ databases">
        <authorList>
            <person name="Sun Q."/>
            <person name="Ohkuma M."/>
        </authorList>
    </citation>
    <scope>NUCLEOTIDE SEQUENCE</scope>
    <source>
        <strain evidence="2">JCM 15759</strain>
    </source>
</reference>
<evidence type="ECO:0000313" key="2">
    <source>
        <dbReference type="EMBL" id="GGM45242.1"/>
    </source>
</evidence>
<reference evidence="2" key="1">
    <citation type="journal article" date="2014" name="Int. J. Syst. Evol. Microbiol.">
        <title>Complete genome sequence of Corynebacterium casei LMG S-19264T (=DSM 44701T), isolated from a smear-ripened cheese.</title>
        <authorList>
            <consortium name="US DOE Joint Genome Institute (JGI-PGF)"/>
            <person name="Walter F."/>
            <person name="Albersmeier A."/>
            <person name="Kalinowski J."/>
            <person name="Ruckert C."/>
        </authorList>
    </citation>
    <scope>NUCLEOTIDE SEQUENCE</scope>
    <source>
        <strain evidence="2">JCM 15759</strain>
    </source>
</reference>
<feature type="region of interest" description="Disordered" evidence="1">
    <location>
        <begin position="1"/>
        <end position="20"/>
    </location>
</feature>
<dbReference type="AlphaFoldDB" id="A0A830FW09"/>
<organism evidence="2 3">
    <name type="scientific">Haloarcula argentinensis</name>
    <dbReference type="NCBI Taxonomy" id="43776"/>
    <lineage>
        <taxon>Archaea</taxon>
        <taxon>Methanobacteriati</taxon>
        <taxon>Methanobacteriota</taxon>
        <taxon>Stenosarchaea group</taxon>
        <taxon>Halobacteria</taxon>
        <taxon>Halobacteriales</taxon>
        <taxon>Haloarculaceae</taxon>
        <taxon>Haloarcula</taxon>
    </lineage>
</organism>
<evidence type="ECO:0000256" key="1">
    <source>
        <dbReference type="SAM" id="MobiDB-lite"/>
    </source>
</evidence>
<sequence length="60" mass="6406">MAPTVELDATLDAGETTVSPDQGGFADATLFDVLGNERRRTCLHCLAEHETVLSLSTLSE</sequence>
<name>A0A830FW09_HALAR</name>